<reference evidence="1 2" key="1">
    <citation type="submission" date="2021-01" db="EMBL/GenBank/DDBJ databases">
        <title>Whole genome shotgun sequence of Microbispora corallina NBRC 16416.</title>
        <authorList>
            <person name="Komaki H."/>
            <person name="Tamura T."/>
        </authorList>
    </citation>
    <scope>NUCLEOTIDE SEQUENCE [LARGE SCALE GENOMIC DNA]</scope>
    <source>
        <strain evidence="1 2">NBRC 16416</strain>
    </source>
</reference>
<dbReference type="EMBL" id="BOOC01000076">
    <property type="protein sequence ID" value="GIH44782.1"/>
    <property type="molecule type" value="Genomic_DNA"/>
</dbReference>
<protein>
    <submittedName>
        <fullName evidence="1">Uncharacterized protein</fullName>
    </submittedName>
</protein>
<keyword evidence="2" id="KW-1185">Reference proteome</keyword>
<proteinExistence type="predicted"/>
<gene>
    <name evidence="1" type="ORF">Mco01_77820</name>
</gene>
<evidence type="ECO:0000313" key="2">
    <source>
        <dbReference type="Proteomes" id="UP000603904"/>
    </source>
</evidence>
<comment type="caution">
    <text evidence="1">The sequence shown here is derived from an EMBL/GenBank/DDBJ whole genome shotgun (WGS) entry which is preliminary data.</text>
</comment>
<accession>A0ABQ4GCI9</accession>
<sequence length="116" mass="13378">MFDTVGMVPAPGMCTWWHRDRRPMLARVPGTPYRVDTYIPVQPPRPVEVLADDGAWAPAMLYSWSRVGGTWHAMILWRSADLLRTYHTEVIYSPAALRTVPDEWWDEQQRQTAGPI</sequence>
<evidence type="ECO:0000313" key="1">
    <source>
        <dbReference type="EMBL" id="GIH44782.1"/>
    </source>
</evidence>
<dbReference type="Proteomes" id="UP000603904">
    <property type="component" value="Unassembled WGS sequence"/>
</dbReference>
<name>A0ABQ4GCI9_9ACTN</name>
<organism evidence="1 2">
    <name type="scientific">Microbispora corallina</name>
    <dbReference type="NCBI Taxonomy" id="83302"/>
    <lineage>
        <taxon>Bacteria</taxon>
        <taxon>Bacillati</taxon>
        <taxon>Actinomycetota</taxon>
        <taxon>Actinomycetes</taxon>
        <taxon>Streptosporangiales</taxon>
        <taxon>Streptosporangiaceae</taxon>
        <taxon>Microbispora</taxon>
    </lineage>
</organism>